<dbReference type="EMBL" id="MLCA01000001">
    <property type="protein sequence ID" value="MEE7490411.1"/>
    <property type="molecule type" value="Genomic_DNA"/>
</dbReference>
<dbReference type="PANTHER" id="PTHR43581">
    <property type="entry name" value="ATP/GTP PHOSPHATASE"/>
    <property type="match status" value="1"/>
</dbReference>
<name>A0ABU7TLK9_9HYPH</name>
<evidence type="ECO:0000259" key="1">
    <source>
        <dbReference type="Pfam" id="PF13304"/>
    </source>
</evidence>
<accession>A0ABU7TLK9</accession>
<dbReference type="Gene3D" id="3.40.50.300">
    <property type="entry name" value="P-loop containing nucleotide triphosphate hydrolases"/>
    <property type="match status" value="1"/>
</dbReference>
<reference evidence="2 3" key="1">
    <citation type="journal article" date="2012" name="Genet. Mol. Biol.">
        <title>Analysis of 16S rRNA and mxaF genes revealing insights into Methylobacterium niche-specific plant association.</title>
        <authorList>
            <person name="Dourado M.N."/>
            <person name="Andreote F.D."/>
            <person name="Dini-Andreote F."/>
            <person name="Conti R."/>
            <person name="Araujo J.M."/>
            <person name="Araujo W.L."/>
        </authorList>
    </citation>
    <scope>NUCLEOTIDE SEQUENCE [LARGE SCALE GENOMIC DNA]</scope>
    <source>
        <strain evidence="2 3">TC3-10</strain>
    </source>
</reference>
<organism evidence="2 3">
    <name type="scientific">Methylobacterium oryzae</name>
    <dbReference type="NCBI Taxonomy" id="334852"/>
    <lineage>
        <taxon>Bacteria</taxon>
        <taxon>Pseudomonadati</taxon>
        <taxon>Pseudomonadota</taxon>
        <taxon>Alphaproteobacteria</taxon>
        <taxon>Hyphomicrobiales</taxon>
        <taxon>Methylobacteriaceae</taxon>
        <taxon>Methylobacterium</taxon>
    </lineage>
</organism>
<dbReference type="PANTHER" id="PTHR43581:SF3">
    <property type="entry name" value="AAA+ ATPASE DOMAIN-CONTAINING PROTEIN"/>
    <property type="match status" value="1"/>
</dbReference>
<dbReference type="InterPro" id="IPR003959">
    <property type="entry name" value="ATPase_AAA_core"/>
</dbReference>
<protein>
    <recommendedName>
        <fullName evidence="1">ATPase AAA-type core domain-containing protein</fullName>
    </recommendedName>
</protein>
<dbReference type="InterPro" id="IPR051396">
    <property type="entry name" value="Bact_Antivir_Def_Nuclease"/>
</dbReference>
<dbReference type="InterPro" id="IPR027417">
    <property type="entry name" value="P-loop_NTPase"/>
</dbReference>
<evidence type="ECO:0000313" key="2">
    <source>
        <dbReference type="EMBL" id="MEE7490411.1"/>
    </source>
</evidence>
<comment type="caution">
    <text evidence="2">The sequence shown here is derived from an EMBL/GenBank/DDBJ whole genome shotgun (WGS) entry which is preliminary data.</text>
</comment>
<sequence>MKLLSFRVRDFRSIRDSGEVTLAFSKDEKGRDRSVTALVGRNESGKSNLLLALATLKPPGGVKKLKMIKDFPRDRHAGEWNPTFEFLQTSWVLEEAERRELAALSPVFARVARADVSRSYEGRYFIGFDVFRPTFDVDEHAKRMRKLMPLLRALPKGIEDDEARTGFEAAIAKLELASPSPTPDAAWCTRLLVNSDDVRVALGAAGKAPPDAVDDLLAATEAAGAAVSGYEAAAAKARQYIVGRIPKFIYVAEFPELSGHQDIEELLYDEDHDPSHPGKLRDDHNESELNFLKMAKVAGFDPERLYKLGAGGHEERSQLLNRAGAVISNKLRERWKDRSLKVRFNLDGNHLDTLVSDPNTSYDVEVNLDERSRGLRWFFAFYVTFTADTQGGDADGAILLLDEPGLFLHAMSQGDLLRHLKNDFANQVVYSTHSPFMIPPDDVASARTVNISQDEGTTVSDSPTGDERTLFPLQAALGWTLAQSLFVGPNNLLVEGVTDFWILSAVNGWMRQAGTKGTLPNDLALTPVGGAGKMAYMAALLTGQRLNVFALLDGDKAGRDAQQELVRGKLLPQKSTFSVTEAFDPEPPEADIEDLLDPKVYEDLARRAYAKELAKVTLKLNDNVPRIVKRFELAFREKGLDFDKGRPARLFMTEMASRPAELVDAATKARFQRLFSLIVKRMATAASAAAA</sequence>
<gene>
    <name evidence="2" type="ORF">MOTC310_07930</name>
</gene>
<dbReference type="CDD" id="cd00267">
    <property type="entry name" value="ABC_ATPase"/>
    <property type="match status" value="1"/>
</dbReference>
<dbReference type="Proteomes" id="UP001355206">
    <property type="component" value="Unassembled WGS sequence"/>
</dbReference>
<dbReference type="SUPFAM" id="SSF52540">
    <property type="entry name" value="P-loop containing nucleoside triphosphate hydrolases"/>
    <property type="match status" value="1"/>
</dbReference>
<proteinExistence type="predicted"/>
<keyword evidence="3" id="KW-1185">Reference proteome</keyword>
<dbReference type="Pfam" id="PF13304">
    <property type="entry name" value="AAA_21"/>
    <property type="match status" value="1"/>
</dbReference>
<dbReference type="RefSeq" id="WP_331301402.1">
    <property type="nucleotide sequence ID" value="NZ_MLCA01000001.1"/>
</dbReference>
<evidence type="ECO:0000313" key="3">
    <source>
        <dbReference type="Proteomes" id="UP001355206"/>
    </source>
</evidence>
<feature type="domain" description="ATPase AAA-type core" evidence="1">
    <location>
        <begin position="335"/>
        <end position="436"/>
    </location>
</feature>